<organism evidence="4 5">
    <name type="scientific">Natrinema altunense</name>
    <dbReference type="NCBI Taxonomy" id="222984"/>
    <lineage>
        <taxon>Archaea</taxon>
        <taxon>Methanobacteriati</taxon>
        <taxon>Methanobacteriota</taxon>
        <taxon>Stenosarchaea group</taxon>
        <taxon>Halobacteria</taxon>
        <taxon>Halobacteriales</taxon>
        <taxon>Natrialbaceae</taxon>
        <taxon>Natrinema</taxon>
    </lineage>
</organism>
<comment type="caution">
    <text evidence="4">The sequence shown here is derived from an EMBL/GenBank/DDBJ whole genome shotgun (WGS) entry which is preliminary data.</text>
</comment>
<sequence>MNDGNHDRANATAPASSGPRRNLDRRRVLKTTAGGAAGLSLAGCLETAGSVVGDDDDADPVTIGVLAPNPESDATGRSIVRGAQLAVNQLKDGDGILGREVEMVVGDTNGSPQEARRQYQRLILEEDADVTVGVSTSEVLVPLLDEIAEQETIHLTAGSATTVASERVKSAYDDYKYHFRVGPINGTNLAEAQLDFLTEKGGDIGWDSIAVLAEDYAWTDGLWDFYRSRLPETDIEVTAWERYPPATDDFSEIYTRVEESNADAAFISTAHTGTAALADWRPEERDFEFGGIHVPMQLPSYYRLTGGDCEYAAGYASATDTANLTDKTSDFVTAYQDANGGKSPVYTGYIAYDAVKVFAKAAKRTDSLESDALVESLEEIEHIGTTGTIQFHGTDDEHPHDVIYGKDNVHPVYFQWQEIDGEGQQTVIWPDEYAADGAEYMTPDWL</sequence>
<feature type="domain" description="Leucine-binding protein" evidence="3">
    <location>
        <begin position="60"/>
        <end position="399"/>
    </location>
</feature>
<protein>
    <submittedName>
        <fullName evidence="4">ABC transporter substrate-binding protein</fullName>
    </submittedName>
</protein>
<keyword evidence="1" id="KW-0732">Signal</keyword>
<dbReference type="CDD" id="cd06345">
    <property type="entry name" value="PBP1_ABC_ligand_binding-like"/>
    <property type="match status" value="1"/>
</dbReference>
<evidence type="ECO:0000313" key="4">
    <source>
        <dbReference type="EMBL" id="RZH68125.1"/>
    </source>
</evidence>
<reference evidence="4 5" key="1">
    <citation type="submission" date="2019-02" db="EMBL/GenBank/DDBJ databases">
        <title>Genome analysis provides insights into bioremediation potentialities and Haloocin production by Natrinema altunense strain 4.1R isolated from Chott Douz in Tunisian desert.</title>
        <authorList>
            <person name="Najjari A."/>
            <person name="Youssef N."/>
            <person name="Ben Dhia O."/>
            <person name="Ferjani R."/>
            <person name="El Hidri D."/>
            <person name="Ouzari H.I."/>
            <person name="Cherif A."/>
        </authorList>
    </citation>
    <scope>NUCLEOTIDE SEQUENCE [LARGE SCALE GENOMIC DNA]</scope>
    <source>
        <strain evidence="4 5">4.1R</strain>
    </source>
</reference>
<evidence type="ECO:0000313" key="5">
    <source>
        <dbReference type="Proteomes" id="UP000292704"/>
    </source>
</evidence>
<feature type="region of interest" description="Disordered" evidence="2">
    <location>
        <begin position="1"/>
        <end position="25"/>
    </location>
</feature>
<proteinExistence type="predicted"/>
<dbReference type="SUPFAM" id="SSF53822">
    <property type="entry name" value="Periplasmic binding protein-like I"/>
    <property type="match status" value="1"/>
</dbReference>
<dbReference type="InterPro" id="IPR006311">
    <property type="entry name" value="TAT_signal"/>
</dbReference>
<dbReference type="PROSITE" id="PS51318">
    <property type="entry name" value="TAT"/>
    <property type="match status" value="1"/>
</dbReference>
<dbReference type="OrthoDB" id="200499at2157"/>
<dbReference type="EMBL" id="SHMR01000001">
    <property type="protein sequence ID" value="RZH68125.1"/>
    <property type="molecule type" value="Genomic_DNA"/>
</dbReference>
<evidence type="ECO:0000256" key="2">
    <source>
        <dbReference type="SAM" id="MobiDB-lite"/>
    </source>
</evidence>
<dbReference type="RefSeq" id="WP_130169208.1">
    <property type="nucleotide sequence ID" value="NZ_SHMR01000001.1"/>
</dbReference>
<dbReference type="PANTHER" id="PTHR30483:SF6">
    <property type="entry name" value="PERIPLASMIC BINDING PROTEIN OF ABC TRANSPORTER FOR NATURAL AMINO ACIDS"/>
    <property type="match status" value="1"/>
</dbReference>
<accession>A0A482Y203</accession>
<dbReference type="AlphaFoldDB" id="A0A482Y203"/>
<dbReference type="InterPro" id="IPR028081">
    <property type="entry name" value="Leu-bd"/>
</dbReference>
<dbReference type="STRING" id="222984.GCA_000731985_00384"/>
<dbReference type="PANTHER" id="PTHR30483">
    <property type="entry name" value="LEUCINE-SPECIFIC-BINDING PROTEIN"/>
    <property type="match status" value="1"/>
</dbReference>
<dbReference type="Gene3D" id="3.40.50.2300">
    <property type="match status" value="2"/>
</dbReference>
<gene>
    <name evidence="4" type="ORF">ELS17_01250</name>
</gene>
<dbReference type="Pfam" id="PF13458">
    <property type="entry name" value="Peripla_BP_6"/>
    <property type="match status" value="1"/>
</dbReference>
<evidence type="ECO:0000256" key="1">
    <source>
        <dbReference type="ARBA" id="ARBA00022729"/>
    </source>
</evidence>
<dbReference type="InterPro" id="IPR028082">
    <property type="entry name" value="Peripla_BP_I"/>
</dbReference>
<evidence type="ECO:0000259" key="3">
    <source>
        <dbReference type="Pfam" id="PF13458"/>
    </source>
</evidence>
<dbReference type="Proteomes" id="UP000292704">
    <property type="component" value="Unassembled WGS sequence"/>
</dbReference>
<name>A0A482Y203_9EURY</name>
<dbReference type="InterPro" id="IPR051010">
    <property type="entry name" value="BCAA_transport"/>
</dbReference>